<comment type="caution">
    <text evidence="1">The sequence shown here is derived from an EMBL/GenBank/DDBJ whole genome shotgun (WGS) entry which is preliminary data.</text>
</comment>
<dbReference type="RefSeq" id="WP_344125034.1">
    <property type="nucleotide sequence ID" value="NZ_BAAALT010000003.1"/>
</dbReference>
<proteinExistence type="predicted"/>
<protein>
    <submittedName>
        <fullName evidence="1">Uncharacterized protein</fullName>
    </submittedName>
</protein>
<organism evidence="1 2">
    <name type="scientific">Luedemannella flava</name>
    <dbReference type="NCBI Taxonomy" id="349316"/>
    <lineage>
        <taxon>Bacteria</taxon>
        <taxon>Bacillati</taxon>
        <taxon>Actinomycetota</taxon>
        <taxon>Actinomycetes</taxon>
        <taxon>Micromonosporales</taxon>
        <taxon>Micromonosporaceae</taxon>
        <taxon>Luedemannella</taxon>
    </lineage>
</organism>
<reference evidence="1 2" key="1">
    <citation type="journal article" date="2019" name="Int. J. Syst. Evol. Microbiol.">
        <title>The Global Catalogue of Microorganisms (GCM) 10K type strain sequencing project: providing services to taxonomists for standard genome sequencing and annotation.</title>
        <authorList>
            <consortium name="The Broad Institute Genomics Platform"/>
            <consortium name="The Broad Institute Genome Sequencing Center for Infectious Disease"/>
            <person name="Wu L."/>
            <person name="Ma J."/>
        </authorList>
    </citation>
    <scope>NUCLEOTIDE SEQUENCE [LARGE SCALE GENOMIC DNA]</scope>
    <source>
        <strain evidence="1 2">JCM 13250</strain>
    </source>
</reference>
<accession>A0ABN2LBW2</accession>
<evidence type="ECO:0000313" key="1">
    <source>
        <dbReference type="EMBL" id="GAA1782952.1"/>
    </source>
</evidence>
<dbReference type="EMBL" id="BAAALT010000003">
    <property type="protein sequence ID" value="GAA1782952.1"/>
    <property type="molecule type" value="Genomic_DNA"/>
</dbReference>
<name>A0ABN2LBW2_9ACTN</name>
<sequence length="67" mass="7491">MSAGTRVGRLLGQPVPGHQVRMAPIERARHYQNLAREHPDEKTFWLCRASYFGRLSTALASSSVAPR</sequence>
<dbReference type="Proteomes" id="UP001500218">
    <property type="component" value="Unassembled WGS sequence"/>
</dbReference>
<keyword evidence="2" id="KW-1185">Reference proteome</keyword>
<evidence type="ECO:0000313" key="2">
    <source>
        <dbReference type="Proteomes" id="UP001500218"/>
    </source>
</evidence>
<gene>
    <name evidence="1" type="ORF">GCM10009682_01280</name>
</gene>